<keyword evidence="10" id="KW-0611">Plant defense</keyword>
<dbReference type="InterPro" id="IPR042197">
    <property type="entry name" value="Apaf_helical"/>
</dbReference>
<evidence type="ECO:0000256" key="8">
    <source>
        <dbReference type="ARBA" id="ARBA00022737"/>
    </source>
</evidence>
<dbReference type="InterPro" id="IPR038005">
    <property type="entry name" value="RX-like_CC"/>
</dbReference>
<dbReference type="Gene3D" id="3.40.50.300">
    <property type="entry name" value="P-loop containing nucleotide triphosphate hydrolases"/>
    <property type="match status" value="1"/>
</dbReference>
<dbReference type="GO" id="GO:0016020">
    <property type="term" value="C:membrane"/>
    <property type="evidence" value="ECO:0007669"/>
    <property type="project" value="UniProtKB-SubCell"/>
</dbReference>
<dbReference type="InterPro" id="IPR036388">
    <property type="entry name" value="WH-like_DNA-bd_sf"/>
</dbReference>
<keyword evidence="5" id="KW-0963">Cytoplasm</keyword>
<dbReference type="FunFam" id="1.10.10.10:FF:000322">
    <property type="entry name" value="Probable disease resistance protein At1g63360"/>
    <property type="match status" value="1"/>
</dbReference>
<dbReference type="GO" id="GO:0009626">
    <property type="term" value="P:plant-type hypersensitive response"/>
    <property type="evidence" value="ECO:0007669"/>
    <property type="project" value="UniProtKB-KW"/>
</dbReference>
<evidence type="ECO:0000256" key="6">
    <source>
        <dbReference type="ARBA" id="ARBA00022614"/>
    </source>
</evidence>
<dbReference type="FunFam" id="3.40.50.300:FF:001091">
    <property type="entry name" value="Probable disease resistance protein At1g61300"/>
    <property type="match status" value="1"/>
</dbReference>
<dbReference type="SUPFAM" id="SSF52540">
    <property type="entry name" value="P-loop containing nucleoside triphosphate hydrolases"/>
    <property type="match status" value="1"/>
</dbReference>
<dbReference type="Pfam" id="PF23559">
    <property type="entry name" value="WHD_DRP"/>
    <property type="match status" value="1"/>
</dbReference>
<dbReference type="Pfam" id="PF23598">
    <property type="entry name" value="LRR_14"/>
    <property type="match status" value="1"/>
</dbReference>
<dbReference type="GO" id="GO:0005737">
    <property type="term" value="C:cytoplasm"/>
    <property type="evidence" value="ECO:0007669"/>
    <property type="project" value="UniProtKB-SubCell"/>
</dbReference>
<dbReference type="Proteomes" id="UP001630127">
    <property type="component" value="Unassembled WGS sequence"/>
</dbReference>
<dbReference type="InterPro" id="IPR032675">
    <property type="entry name" value="LRR_dom_sf"/>
</dbReference>
<comment type="caution">
    <text evidence="17">The sequence shown here is derived from an EMBL/GenBank/DDBJ whole genome shotgun (WGS) entry which is preliminary data.</text>
</comment>
<dbReference type="Gene3D" id="1.10.8.430">
    <property type="entry name" value="Helical domain of apoptotic protease-activating factors"/>
    <property type="match status" value="1"/>
</dbReference>
<keyword evidence="11" id="KW-0067">ATP-binding</keyword>
<evidence type="ECO:0000256" key="10">
    <source>
        <dbReference type="ARBA" id="ARBA00022821"/>
    </source>
</evidence>
<keyword evidence="18" id="KW-1185">Reference proteome</keyword>
<evidence type="ECO:0000256" key="9">
    <source>
        <dbReference type="ARBA" id="ARBA00022741"/>
    </source>
</evidence>
<evidence type="ECO:0000259" key="16">
    <source>
        <dbReference type="Pfam" id="PF23598"/>
    </source>
</evidence>
<dbReference type="GO" id="GO:0005524">
    <property type="term" value="F:ATP binding"/>
    <property type="evidence" value="ECO:0007669"/>
    <property type="project" value="UniProtKB-KW"/>
</dbReference>
<comment type="subcellular location">
    <subcellularLocation>
        <location evidence="3">Cytoplasm</location>
    </subcellularLocation>
    <subcellularLocation>
        <location evidence="2">Membrane</location>
        <topology evidence="2">Peripheral membrane protein</topology>
    </subcellularLocation>
</comment>
<keyword evidence="6" id="KW-0433">Leucine-rich repeat</keyword>
<evidence type="ECO:0000259" key="15">
    <source>
        <dbReference type="Pfam" id="PF23559"/>
    </source>
</evidence>
<evidence type="ECO:0000256" key="12">
    <source>
        <dbReference type="ARBA" id="ARBA00023054"/>
    </source>
</evidence>
<feature type="domain" description="Disease resistance protein winged helix" evidence="15">
    <location>
        <begin position="832"/>
        <end position="902"/>
    </location>
</feature>
<dbReference type="PANTHER" id="PTHR23155">
    <property type="entry name" value="DISEASE RESISTANCE PROTEIN RP"/>
    <property type="match status" value="1"/>
</dbReference>
<keyword evidence="7" id="KW-0381">Hypersensitive response</keyword>
<organism evidence="17 18">
    <name type="scientific">Cinchona calisaya</name>
    <dbReference type="NCBI Taxonomy" id="153742"/>
    <lineage>
        <taxon>Eukaryota</taxon>
        <taxon>Viridiplantae</taxon>
        <taxon>Streptophyta</taxon>
        <taxon>Embryophyta</taxon>
        <taxon>Tracheophyta</taxon>
        <taxon>Spermatophyta</taxon>
        <taxon>Magnoliopsida</taxon>
        <taxon>eudicotyledons</taxon>
        <taxon>Gunneridae</taxon>
        <taxon>Pentapetalae</taxon>
        <taxon>asterids</taxon>
        <taxon>lamiids</taxon>
        <taxon>Gentianales</taxon>
        <taxon>Rubiaceae</taxon>
        <taxon>Cinchonoideae</taxon>
        <taxon>Cinchoneae</taxon>
        <taxon>Cinchona</taxon>
    </lineage>
</organism>
<dbReference type="Gene3D" id="3.80.10.10">
    <property type="entry name" value="Ribonuclease Inhibitor"/>
    <property type="match status" value="1"/>
</dbReference>
<reference evidence="17 18" key="1">
    <citation type="submission" date="2024-11" db="EMBL/GenBank/DDBJ databases">
        <title>A near-complete genome assembly of Cinchona calisaya.</title>
        <authorList>
            <person name="Lian D.C."/>
            <person name="Zhao X.W."/>
            <person name="Wei L."/>
        </authorList>
    </citation>
    <scope>NUCLEOTIDE SEQUENCE [LARGE SCALE GENOMIC DNA]</scope>
    <source>
        <tissue evidence="17">Nenye</tissue>
    </source>
</reference>
<feature type="domain" description="NB-ARC" evidence="13">
    <location>
        <begin position="582"/>
        <end position="751"/>
    </location>
</feature>
<evidence type="ECO:0000256" key="1">
    <source>
        <dbReference type="ARBA" id="ARBA00002074"/>
    </source>
</evidence>
<evidence type="ECO:0000256" key="5">
    <source>
        <dbReference type="ARBA" id="ARBA00022490"/>
    </source>
</evidence>
<accession>A0ABD2Y0A0</accession>
<dbReference type="Gene3D" id="1.20.5.4130">
    <property type="match status" value="1"/>
</dbReference>
<evidence type="ECO:0000256" key="3">
    <source>
        <dbReference type="ARBA" id="ARBA00004496"/>
    </source>
</evidence>
<dbReference type="CDD" id="cd14798">
    <property type="entry name" value="RX-CC_like"/>
    <property type="match status" value="1"/>
</dbReference>
<evidence type="ECO:0000313" key="17">
    <source>
        <dbReference type="EMBL" id="KAL3499054.1"/>
    </source>
</evidence>
<dbReference type="GO" id="GO:0051607">
    <property type="term" value="P:defense response to virus"/>
    <property type="evidence" value="ECO:0007669"/>
    <property type="project" value="UniProtKB-ARBA"/>
</dbReference>
<dbReference type="PANTHER" id="PTHR23155:SF1152">
    <property type="entry name" value="AAA+ ATPASE DOMAIN-CONTAINING PROTEIN"/>
    <property type="match status" value="1"/>
</dbReference>
<feature type="domain" description="Late blight resistance protein R1A-like N-terminal" evidence="14">
    <location>
        <begin position="129"/>
        <end position="421"/>
    </location>
</feature>
<dbReference type="Pfam" id="PF00931">
    <property type="entry name" value="NB-ARC"/>
    <property type="match status" value="1"/>
</dbReference>
<dbReference type="Gene3D" id="1.10.10.10">
    <property type="entry name" value="Winged helix-like DNA-binding domain superfamily/Winged helix DNA-binding domain"/>
    <property type="match status" value="1"/>
</dbReference>
<keyword evidence="12" id="KW-0175">Coiled coil</keyword>
<evidence type="ECO:0000256" key="4">
    <source>
        <dbReference type="ARBA" id="ARBA00008894"/>
    </source>
</evidence>
<evidence type="ECO:0000256" key="11">
    <source>
        <dbReference type="ARBA" id="ARBA00022840"/>
    </source>
</evidence>
<evidence type="ECO:0000256" key="2">
    <source>
        <dbReference type="ARBA" id="ARBA00004170"/>
    </source>
</evidence>
<feature type="domain" description="Disease resistance R13L4/SHOC-2-like LRR" evidence="16">
    <location>
        <begin position="952"/>
        <end position="1246"/>
    </location>
</feature>
<evidence type="ECO:0000313" key="18">
    <source>
        <dbReference type="Proteomes" id="UP001630127"/>
    </source>
</evidence>
<sequence length="1301" mass="150399">MDTMEYSDFQIYLYLEMELKRLRTFLKYTIGWNDNLLLKNSEDDDDDDEVAAVSLGSLMCKVKVALIDIIRDSGSISQRENTSFVPVDTDLCCLVLFEAIQEIFSRLRPRNWQDWHMIHRMLNKVLGQEINRAYVTFSYCLSKLTSPMRDVKELMELIDTVLENLTAILNCCDADDDARFRMEAFHVRLQNLKVKLRSLRSFICVVKFRVVEHSQLQNLLIHAEIFTLKAAHLLFMLWDHLMDEIENDDGTDGDSKDEAVEDEMKMKLLIKRDEMLQKIMFVDPFTPEIHIRALQALKASGSTGSLEMKNKEIARDFVDSLLSTLWILLANSSNTCFLISVTDQMQILYEGLLFLRTLLTNQQGNFDELREEMKDFVGDLVNEAGIVVCLLCVNGVKDGFAKETDDAVCHFLEKIKLIKVEVRNKYPVTSKHYFPKTTQLGFIDFLLENLKELTNCKINSITPVEDQIQVFEKDLVFLRSFLHKFGDQHNKELQSLQSRVMEVTHKAEFVIDSLMVGNIECSPLLFENFVEEMTHIKIEAMEINESMKHNMVEVQKFTKTPSLVPLQGSIPTIDEFVLKLDEETRAIIDRLTRGSEHLDVVTIVGMAGLGKTTLSKIVYNDPSIMYHFHIRSWCCVSQVYSKKDLLLQILYCITGKHCNTNLKETNEDDLNEQLYRHLKGNRYLIVLDDLWGTEAWNVLKNSFPEDANASRVLVTSRLQDLASEIKRNSIPHTLRLLTNDESWELLKMKLFVHPAMHHVLGKEIASNCKGLPLTIIIVAGILSTLGQDGWEEVLRSLSSESVSRTEQCRYTLELSYKHLPDYLKSCLLYFGLFPEDKFISTKRLVWLWIAEGFVQKTELKTLEEVAEDYMMGLINRSLVMVEKRRSIGGVKFCKIHDVIHEFSVAKAREENFLQLLRGGNELFTFHEAGNVRRLCIYSKPKDFEVARLFCPHVRSLIYFGLDYDFLVCTSSFLHGFCIFRLLRVLDLYQIDLDDFFPTEIELLILLRFLCLPVSLKYIPPSIANLLYLETLLLGGFNGAGSTGLLPDTIWKMKNLRHLRSNTIWFILPWGHNIENYCGLCHLQTISTVQLFCWENMEKITRLLPNIRKLKCRLSHYSSDISAGKCNRISGGRCDRLFALDSLTKLESLSMYATPVPDEFHIAFPMNLKKLTLALLYWRWSEISIIGKLPNLEVLKLKVDSFEGKVWDMEEVEFPKLKYLELNSLYIVNWTGDGDHFPCLEKLVLKELRELVEVPSCLSYISTMEMIEVQRCTKSIVDLVKKIEEEQKDFGNEGIKILIHDR</sequence>
<dbReference type="Pfam" id="PF12061">
    <property type="entry name" value="NB-LRR"/>
    <property type="match status" value="1"/>
</dbReference>
<dbReference type="EMBL" id="JBJUIK010000017">
    <property type="protein sequence ID" value="KAL3499054.1"/>
    <property type="molecule type" value="Genomic_DNA"/>
</dbReference>
<gene>
    <name evidence="17" type="ORF">ACH5RR_041786</name>
</gene>
<evidence type="ECO:0008006" key="19">
    <source>
        <dbReference type="Google" id="ProtNLM"/>
    </source>
</evidence>
<comment type="function">
    <text evidence="1">Confers resistance to late blight (Phytophthora infestans) races carrying the avirulence gene Avr1. Resistance proteins guard the plant against pathogens that contain an appropriate avirulence protein via an indirect interaction with this avirulence protein. That triggers a defense system including the hypersensitive response, which restricts the pathogen growth.</text>
</comment>
<evidence type="ECO:0000259" key="14">
    <source>
        <dbReference type="Pfam" id="PF12061"/>
    </source>
</evidence>
<dbReference type="InterPro" id="IPR002182">
    <property type="entry name" value="NB-ARC"/>
</dbReference>
<dbReference type="InterPro" id="IPR058922">
    <property type="entry name" value="WHD_DRP"/>
</dbReference>
<evidence type="ECO:0000259" key="13">
    <source>
        <dbReference type="Pfam" id="PF00931"/>
    </source>
</evidence>
<dbReference type="InterPro" id="IPR027417">
    <property type="entry name" value="P-loop_NTPase"/>
</dbReference>
<name>A0ABD2Y0A0_9GENT</name>
<keyword evidence="9" id="KW-0547">Nucleotide-binding</keyword>
<dbReference type="InterPro" id="IPR044974">
    <property type="entry name" value="Disease_R_plants"/>
</dbReference>
<dbReference type="PRINTS" id="PR00364">
    <property type="entry name" value="DISEASERSIST"/>
</dbReference>
<proteinExistence type="inferred from homology"/>
<dbReference type="SUPFAM" id="SSF52058">
    <property type="entry name" value="L domain-like"/>
    <property type="match status" value="1"/>
</dbReference>
<evidence type="ECO:0000256" key="7">
    <source>
        <dbReference type="ARBA" id="ARBA00022667"/>
    </source>
</evidence>
<dbReference type="InterPro" id="IPR021929">
    <property type="entry name" value="R1A-like_N"/>
</dbReference>
<keyword evidence="8" id="KW-0677">Repeat</keyword>
<dbReference type="InterPro" id="IPR055414">
    <property type="entry name" value="LRR_R13L4/SHOC2-like"/>
</dbReference>
<protein>
    <recommendedName>
        <fullName evidence="19">Late blight resistance protein homolog R1A-3</fullName>
    </recommendedName>
</protein>
<comment type="similarity">
    <text evidence="4">Belongs to the disease resistance NB-LRR family.</text>
</comment>